<reference evidence="5 6" key="2">
    <citation type="submission" date="2025-04" db="UniProtKB">
        <authorList>
            <consortium name="RefSeq"/>
        </authorList>
    </citation>
    <scope>IDENTIFICATION</scope>
    <source>
        <tissue evidence="5 6">Young leaves</tissue>
    </source>
</reference>
<dbReference type="OrthoDB" id="1923765at2759"/>
<organism evidence="4 6">
    <name type="scientific">Phoenix dactylifera</name>
    <name type="common">Date palm</name>
    <dbReference type="NCBI Taxonomy" id="42345"/>
    <lineage>
        <taxon>Eukaryota</taxon>
        <taxon>Viridiplantae</taxon>
        <taxon>Streptophyta</taxon>
        <taxon>Embryophyta</taxon>
        <taxon>Tracheophyta</taxon>
        <taxon>Spermatophyta</taxon>
        <taxon>Magnoliopsida</taxon>
        <taxon>Liliopsida</taxon>
        <taxon>Arecaceae</taxon>
        <taxon>Coryphoideae</taxon>
        <taxon>Phoeniceae</taxon>
        <taxon>Phoenix</taxon>
    </lineage>
</organism>
<evidence type="ECO:0000256" key="1">
    <source>
        <dbReference type="ARBA" id="ARBA00022860"/>
    </source>
</evidence>
<dbReference type="PANTHER" id="PTHR32295">
    <property type="entry name" value="IQ-DOMAIN 5-RELATED"/>
    <property type="match status" value="1"/>
</dbReference>
<evidence type="ECO:0000313" key="5">
    <source>
        <dbReference type="RefSeq" id="XP_038986252.1"/>
    </source>
</evidence>
<comment type="similarity">
    <text evidence="2">Belongs to the IQD family.</text>
</comment>
<reference evidence="4" key="1">
    <citation type="journal article" date="2019" name="Nat. Commun.">
        <title>Genome-wide association mapping of date palm fruit traits.</title>
        <authorList>
            <person name="Hazzouri K.M."/>
            <person name="Gros-Balthazard M."/>
            <person name="Flowers J.M."/>
            <person name="Copetti D."/>
            <person name="Lemansour A."/>
            <person name="Lebrun M."/>
            <person name="Masmoudi K."/>
            <person name="Ferrand S."/>
            <person name="Dhar M.I."/>
            <person name="Fresquez Z.A."/>
            <person name="Rosas U."/>
            <person name="Zhang J."/>
            <person name="Talag J."/>
            <person name="Lee S."/>
            <person name="Kudrna D."/>
            <person name="Powell R.F."/>
            <person name="Leitch I.J."/>
            <person name="Krueger R.R."/>
            <person name="Wing R.A."/>
            <person name="Amiri K.M.A."/>
            <person name="Purugganan M.D."/>
        </authorList>
    </citation>
    <scope>NUCLEOTIDE SEQUENCE [LARGE SCALE GENOMIC DNA]</scope>
    <source>
        <strain evidence="4">cv. Khalas</strain>
    </source>
</reference>
<feature type="compositionally biased region" description="Polar residues" evidence="3">
    <location>
        <begin position="241"/>
        <end position="263"/>
    </location>
</feature>
<dbReference type="GO" id="GO:0005516">
    <property type="term" value="F:calmodulin binding"/>
    <property type="evidence" value="ECO:0007669"/>
    <property type="project" value="UniProtKB-KW"/>
</dbReference>
<feature type="compositionally biased region" description="Polar residues" evidence="3">
    <location>
        <begin position="313"/>
        <end position="323"/>
    </location>
</feature>
<name>A0A8B9AQF2_PHODC</name>
<dbReference type="RefSeq" id="XP_038986252.1">
    <property type="nucleotide sequence ID" value="XM_039130324.1"/>
</dbReference>
<dbReference type="PANTHER" id="PTHR32295:SF93">
    <property type="entry name" value="PROTEIN IQ-DOMAIN 9"/>
    <property type="match status" value="1"/>
</dbReference>
<sequence length="323" mass="36507">MGSGDWFKTIICRKKTKQDQSKQVKGTSCQQSNGFKWRNQSHRKSKKLYNGCGSMSIEDLAAIQIQTAFRGFRIDRIVCMQARKNLCSLKGTERLQVLAQGHSVKKQTSSTLSYIQSWSKIQAQIGARRICMVTEGHIRQKKQDNQLKLEAKIHDLEVEWCGGSETMEEILARIQQREEAAIKRERAMAYAFSHQWRANPGLNQGPFVYECGKGNWRWSWMDRWIAGRPWETRLPTVIPKQAQTKATSKVGKNTNPSAETASDSVKPAATDGKGSTKRSSQSNDGKMVSREQIAKAATSHQKTKNPKMKEEQQLPTQTSDITA</sequence>
<dbReference type="RefSeq" id="XP_038986253.1">
    <property type="nucleotide sequence ID" value="XM_039130325.1"/>
</dbReference>
<accession>A0A8B9AQF2</accession>
<evidence type="ECO:0000313" key="4">
    <source>
        <dbReference type="Proteomes" id="UP000228380"/>
    </source>
</evidence>
<keyword evidence="1" id="KW-0112">Calmodulin-binding</keyword>
<gene>
    <name evidence="5 6" type="primary">LOC103703212</name>
</gene>
<feature type="region of interest" description="Disordered" evidence="3">
    <location>
        <begin position="236"/>
        <end position="323"/>
    </location>
</feature>
<protein>
    <submittedName>
        <fullName evidence="5 6">Protein IQ-DOMAIN 1-like isoform X1</fullName>
    </submittedName>
</protein>
<dbReference type="AlphaFoldDB" id="A0A8B9AQF2"/>
<dbReference type="GeneID" id="103703212"/>
<dbReference type="Proteomes" id="UP000228380">
    <property type="component" value="Chromosome 9"/>
</dbReference>
<evidence type="ECO:0000313" key="6">
    <source>
        <dbReference type="RefSeq" id="XP_038986253.1"/>
    </source>
</evidence>
<evidence type="ECO:0000256" key="3">
    <source>
        <dbReference type="SAM" id="MobiDB-lite"/>
    </source>
</evidence>
<proteinExistence type="inferred from homology"/>
<evidence type="ECO:0000256" key="2">
    <source>
        <dbReference type="ARBA" id="ARBA00024341"/>
    </source>
</evidence>
<keyword evidence="4" id="KW-1185">Reference proteome</keyword>